<evidence type="ECO:0000256" key="1">
    <source>
        <dbReference type="ARBA" id="ARBA00006484"/>
    </source>
</evidence>
<evidence type="ECO:0000313" key="5">
    <source>
        <dbReference type="Proteomes" id="UP000076722"/>
    </source>
</evidence>
<dbReference type="STRING" id="1314777.A0A164QLP1"/>
<gene>
    <name evidence="4" type="ORF">SISNIDRAFT_488946</name>
</gene>
<dbReference type="EMBL" id="KV419425">
    <property type="protein sequence ID" value="KZS89773.1"/>
    <property type="molecule type" value="Genomic_DNA"/>
</dbReference>
<keyword evidence="5" id="KW-1185">Reference proteome</keyword>
<dbReference type="AlphaFoldDB" id="A0A164QLP1"/>
<accession>A0A164QLP1</accession>
<dbReference type="InterPro" id="IPR036291">
    <property type="entry name" value="NAD(P)-bd_dom_sf"/>
</dbReference>
<organism evidence="4 5">
    <name type="scientific">Sistotremastrum niveocremeum HHB9708</name>
    <dbReference type="NCBI Taxonomy" id="1314777"/>
    <lineage>
        <taxon>Eukaryota</taxon>
        <taxon>Fungi</taxon>
        <taxon>Dikarya</taxon>
        <taxon>Basidiomycota</taxon>
        <taxon>Agaricomycotina</taxon>
        <taxon>Agaricomycetes</taxon>
        <taxon>Sistotremastrales</taxon>
        <taxon>Sistotremastraceae</taxon>
        <taxon>Sertulicium</taxon>
        <taxon>Sertulicium niveocremeum</taxon>
    </lineage>
</organism>
<dbReference type="GO" id="GO:0016491">
    <property type="term" value="F:oxidoreductase activity"/>
    <property type="evidence" value="ECO:0007669"/>
    <property type="project" value="UniProtKB-KW"/>
</dbReference>
<proteinExistence type="inferred from homology"/>
<dbReference type="PANTHER" id="PTHR43391:SF14">
    <property type="entry name" value="DEHYDROGENASE_REDUCTASE SDR FAMILY PROTEIN 7-LIKE"/>
    <property type="match status" value="1"/>
</dbReference>
<dbReference type="Gene3D" id="3.40.50.720">
    <property type="entry name" value="NAD(P)-binding Rossmann-like Domain"/>
    <property type="match status" value="1"/>
</dbReference>
<sequence>MFPTSEIQDLQVTLHHAVYPGVDLNHHFKTQSYKNKVVLISGAAGRLGRTTALFYARCGASLSLLSNSIQQLSGLKSIILEVVPGANVATFKTDVRVVRQVQAAIEGTAALFGRLDMCLALSSLEPLANLQSPIAEPDPYAWWDVLETNVRGVYNVAHFSMPYLEQNEGYFLMMSSPFASQLFPAACPFSVSRDALSRMNEYIAQNHPKIKSFTVNPGFLQEDNTEYSVQTGSRDSIDEAELSAATIIRLTSGKDDWLSGRFVSANWDLDELELAWKDLVLKQDALVHRLLLPVRPPIGSKK</sequence>
<dbReference type="SUPFAM" id="SSF51735">
    <property type="entry name" value="NAD(P)-binding Rossmann-fold domains"/>
    <property type="match status" value="1"/>
</dbReference>
<comment type="similarity">
    <text evidence="1">Belongs to the short-chain dehydrogenases/reductases (SDR) family.</text>
</comment>
<reference evidence="4 5" key="1">
    <citation type="journal article" date="2016" name="Mol. Biol. Evol.">
        <title>Comparative Genomics of Early-Diverging Mushroom-Forming Fungi Provides Insights into the Origins of Lignocellulose Decay Capabilities.</title>
        <authorList>
            <person name="Nagy L.G."/>
            <person name="Riley R."/>
            <person name="Tritt A."/>
            <person name="Adam C."/>
            <person name="Daum C."/>
            <person name="Floudas D."/>
            <person name="Sun H."/>
            <person name="Yadav J.S."/>
            <person name="Pangilinan J."/>
            <person name="Larsson K.H."/>
            <person name="Matsuura K."/>
            <person name="Barry K."/>
            <person name="Labutti K."/>
            <person name="Kuo R."/>
            <person name="Ohm R.A."/>
            <person name="Bhattacharya S.S."/>
            <person name="Shirouzu T."/>
            <person name="Yoshinaga Y."/>
            <person name="Martin F.M."/>
            <person name="Grigoriev I.V."/>
            <person name="Hibbett D.S."/>
        </authorList>
    </citation>
    <scope>NUCLEOTIDE SEQUENCE [LARGE SCALE GENOMIC DNA]</scope>
    <source>
        <strain evidence="4 5">HHB9708</strain>
    </source>
</reference>
<keyword evidence="3" id="KW-0560">Oxidoreductase</keyword>
<dbReference type="Proteomes" id="UP000076722">
    <property type="component" value="Unassembled WGS sequence"/>
</dbReference>
<dbReference type="GO" id="GO:0005829">
    <property type="term" value="C:cytosol"/>
    <property type="evidence" value="ECO:0007669"/>
    <property type="project" value="TreeGrafter"/>
</dbReference>
<protein>
    <submittedName>
        <fullName evidence="4">NAD-P-binding protein</fullName>
    </submittedName>
</protein>
<evidence type="ECO:0000256" key="2">
    <source>
        <dbReference type="ARBA" id="ARBA00022857"/>
    </source>
</evidence>
<evidence type="ECO:0000313" key="4">
    <source>
        <dbReference type="EMBL" id="KZS89773.1"/>
    </source>
</evidence>
<evidence type="ECO:0000256" key="3">
    <source>
        <dbReference type="ARBA" id="ARBA00023002"/>
    </source>
</evidence>
<keyword evidence="2" id="KW-0521">NADP</keyword>
<name>A0A164QLP1_9AGAM</name>
<dbReference type="Pfam" id="PF00106">
    <property type="entry name" value="adh_short"/>
    <property type="match status" value="1"/>
</dbReference>
<dbReference type="InterPro" id="IPR002347">
    <property type="entry name" value="SDR_fam"/>
</dbReference>
<dbReference type="PANTHER" id="PTHR43391">
    <property type="entry name" value="RETINOL DEHYDROGENASE-RELATED"/>
    <property type="match status" value="1"/>
</dbReference>